<dbReference type="InterPro" id="IPR046496">
    <property type="entry name" value="DUF6589"/>
</dbReference>
<dbReference type="EMBL" id="VSWC01000014">
    <property type="protein sequence ID" value="KAA1114899.1"/>
    <property type="molecule type" value="Genomic_DNA"/>
</dbReference>
<dbReference type="OrthoDB" id="2503027at2759"/>
<sequence>MKRRPFKPQFKTEYQKIRFVCDIISRFNMTPKKFILAFLTNQHIDLALRRGCWGTKTGWTTTLELIQAIKRLATKSKASRCLWREFILQEAKTFVNSESPKRGVFPNGAYHNSRTVHENFFARQSKDDRDSKLVTEDMPFLYELISSKLLNRIKKKPQESSKNDSEDDESTSIDSEDSDVDLAFNTEDASTVEPGRDHIRKVSKNRQETRAHMTAKTVCAMVSFGENRRANSMQLYNSVVFLACGVTERINSYLHYIGLTMSRKTALSALDRLGHQAKKRIAQKLSVSARKPLSPLLCIDNIDFEERVHFKSVEKTSHMFHGTWGYVHTLDPSLILEADPEEFSMSQFQKAIKDSVNLKISPTMFLPTFKEESHFCNAIKSQIAQVMMSYIATTDDPKSSIPLEPPSIDQIRAQKPDIEMFELMLASDNCAEGIGEILTDIIKQTNLTPDEFFSELQIMDGDLGTLQNMECLRGQRKPSGHKEDSLGNIFMLLGASHTLWNIAQAIYLKHFGNNKTQDDLGAWRTLQALGLPSEKPAAKNDFTLMLTSIQKIHEVTLIHCLLRLVMGIPRTSLPNEKIKLKAKSINHVINLCYDRFFGCTQLKKAETFNSPKLFNLMTRLRDFATIVEADRSMKAGDIGRLLNIWRRWSVMAQGITGLTHYAIHLPRMIILITKVLPPALRHAIQHSLLITPSGRPNHFVAKDFFLETENYWLKYFFNNNGVGTSAKRLRDVFSSNVPLLQRLIRSIKDDSGKSDYYQSKKHHITLQAINSFLRMAISKSIGDGTDSLQFDPNTTTEKGKGTGRKRKRAKVKSQDVMKEGMEVMRDDQLKGGSILKRLRPSTTLLNPSWDLEAGFTVTNSPTLLNLSPSNHNNHQDDNQNYN</sequence>
<proteinExistence type="predicted"/>
<feature type="compositionally biased region" description="Basic and acidic residues" evidence="1">
    <location>
        <begin position="873"/>
        <end position="882"/>
    </location>
</feature>
<comment type="caution">
    <text evidence="3">The sequence shown here is derived from an EMBL/GenBank/DDBJ whole genome shotgun (WGS) entry which is preliminary data.</text>
</comment>
<feature type="compositionally biased region" description="Low complexity" evidence="1">
    <location>
        <begin position="863"/>
        <end position="872"/>
    </location>
</feature>
<feature type="region of interest" description="Disordered" evidence="1">
    <location>
        <begin position="863"/>
        <end position="882"/>
    </location>
</feature>
<feature type="compositionally biased region" description="Acidic residues" evidence="1">
    <location>
        <begin position="165"/>
        <end position="180"/>
    </location>
</feature>
<organism evidence="3 4">
    <name type="scientific">Puccinia graminis f. sp. tritici</name>
    <dbReference type="NCBI Taxonomy" id="56615"/>
    <lineage>
        <taxon>Eukaryota</taxon>
        <taxon>Fungi</taxon>
        <taxon>Dikarya</taxon>
        <taxon>Basidiomycota</taxon>
        <taxon>Pucciniomycotina</taxon>
        <taxon>Pucciniomycetes</taxon>
        <taxon>Pucciniales</taxon>
        <taxon>Pucciniaceae</taxon>
        <taxon>Puccinia</taxon>
    </lineage>
</organism>
<feature type="region of interest" description="Disordered" evidence="1">
    <location>
        <begin position="155"/>
        <end position="180"/>
    </location>
</feature>
<keyword evidence="4" id="KW-1185">Reference proteome</keyword>
<evidence type="ECO:0000259" key="2">
    <source>
        <dbReference type="Pfam" id="PF20231"/>
    </source>
</evidence>
<evidence type="ECO:0000313" key="3">
    <source>
        <dbReference type="EMBL" id="KAA1114899.1"/>
    </source>
</evidence>
<dbReference type="Pfam" id="PF20231">
    <property type="entry name" value="DUF6589"/>
    <property type="match status" value="1"/>
</dbReference>
<reference evidence="3 4" key="1">
    <citation type="submission" date="2019-05" db="EMBL/GenBank/DDBJ databases">
        <title>Emergence of the Ug99 lineage of the wheat stem rust pathogen through somatic hybridization.</title>
        <authorList>
            <person name="Li F."/>
            <person name="Upadhyaya N.M."/>
            <person name="Sperschneider J."/>
            <person name="Matny O."/>
            <person name="Nguyen-Phuc H."/>
            <person name="Mago R."/>
            <person name="Raley C."/>
            <person name="Miller M.E."/>
            <person name="Silverstein K.A.T."/>
            <person name="Henningsen E."/>
            <person name="Hirsch C.D."/>
            <person name="Visser B."/>
            <person name="Pretorius Z.A."/>
            <person name="Steffenson B.J."/>
            <person name="Schwessinger B."/>
            <person name="Dodds P.N."/>
            <person name="Figueroa M."/>
        </authorList>
    </citation>
    <scope>NUCLEOTIDE SEQUENCE [LARGE SCALE GENOMIC DNA]</scope>
    <source>
        <strain evidence="3">21-0</strain>
    </source>
</reference>
<evidence type="ECO:0000313" key="4">
    <source>
        <dbReference type="Proteomes" id="UP000324748"/>
    </source>
</evidence>
<feature type="domain" description="DUF6589" evidence="2">
    <location>
        <begin position="361"/>
        <end position="762"/>
    </location>
</feature>
<protein>
    <recommendedName>
        <fullName evidence="2">DUF6589 domain-containing protein</fullName>
    </recommendedName>
</protein>
<gene>
    <name evidence="3" type="ORF">PGT21_026765</name>
</gene>
<dbReference type="Proteomes" id="UP000324748">
    <property type="component" value="Unassembled WGS sequence"/>
</dbReference>
<feature type="region of interest" description="Disordered" evidence="1">
    <location>
        <begin position="784"/>
        <end position="814"/>
    </location>
</feature>
<accession>A0A5B0QP49</accession>
<evidence type="ECO:0000256" key="1">
    <source>
        <dbReference type="SAM" id="MobiDB-lite"/>
    </source>
</evidence>
<name>A0A5B0QP49_PUCGR</name>
<dbReference type="AlphaFoldDB" id="A0A5B0QP49"/>
<feature type="compositionally biased region" description="Basic residues" evidence="1">
    <location>
        <begin position="801"/>
        <end position="811"/>
    </location>
</feature>